<evidence type="ECO:0000256" key="1">
    <source>
        <dbReference type="SAM" id="MobiDB-lite"/>
    </source>
</evidence>
<feature type="compositionally biased region" description="Basic and acidic residues" evidence="1">
    <location>
        <begin position="50"/>
        <end position="60"/>
    </location>
</feature>
<feature type="compositionally biased region" description="Polar residues" evidence="1">
    <location>
        <begin position="61"/>
        <end position="71"/>
    </location>
</feature>
<organism evidence="2">
    <name type="scientific">Rhipicephalus appendiculatus</name>
    <name type="common">Brown ear tick</name>
    <dbReference type="NCBI Taxonomy" id="34631"/>
    <lineage>
        <taxon>Eukaryota</taxon>
        <taxon>Metazoa</taxon>
        <taxon>Ecdysozoa</taxon>
        <taxon>Arthropoda</taxon>
        <taxon>Chelicerata</taxon>
        <taxon>Arachnida</taxon>
        <taxon>Acari</taxon>
        <taxon>Parasitiformes</taxon>
        <taxon>Ixodida</taxon>
        <taxon>Ixodoidea</taxon>
        <taxon>Ixodidae</taxon>
        <taxon>Rhipicephalinae</taxon>
        <taxon>Rhipicephalus</taxon>
        <taxon>Rhipicephalus</taxon>
    </lineage>
</organism>
<reference evidence="2" key="1">
    <citation type="journal article" date="2016" name="Ticks Tick Borne Dis.">
        <title>De novo assembly and annotation of the salivary gland transcriptome of Rhipicephalus appendiculatus male and female ticks during blood feeding.</title>
        <authorList>
            <person name="de Castro M.H."/>
            <person name="de Klerk D."/>
            <person name="Pienaar R."/>
            <person name="Latif A.A."/>
            <person name="Rees D.J."/>
            <person name="Mans B.J."/>
        </authorList>
    </citation>
    <scope>NUCLEOTIDE SEQUENCE</scope>
    <source>
        <tissue evidence="2">Salivary glands</tissue>
    </source>
</reference>
<feature type="region of interest" description="Disordered" evidence="1">
    <location>
        <begin position="50"/>
        <end position="109"/>
    </location>
</feature>
<sequence>YKRHHRQSRSFRLRDRSAVQQKSALAMHLATKACLLMLFSAVLASALRNEENENGCHESTTRPTEVQSNELGCNGREHREQGRFRYNRYGSTESRRPTFGNSGGDDTEEDRAFERLASLAKYARSKLPFANQRSRATGQTSRSCNKL</sequence>
<accession>A0A131Z9G2</accession>
<feature type="non-terminal residue" evidence="2">
    <location>
        <position position="1"/>
    </location>
</feature>
<proteinExistence type="predicted"/>
<dbReference type="AlphaFoldDB" id="A0A131Z9G2"/>
<name>A0A131Z9G2_RHIAP</name>
<dbReference type="EMBL" id="GEDV01000568">
    <property type="protein sequence ID" value="JAP87989.1"/>
    <property type="molecule type" value="Transcribed_RNA"/>
</dbReference>
<evidence type="ECO:0000313" key="2">
    <source>
        <dbReference type="EMBL" id="JAP87989.1"/>
    </source>
</evidence>
<protein>
    <submittedName>
        <fullName evidence="2">Uncharacterized protein</fullName>
    </submittedName>
</protein>